<dbReference type="OrthoDB" id="6467593at2759"/>
<comment type="caution">
    <text evidence="2">The sequence shown here is derived from an EMBL/GenBank/DDBJ whole genome shotgun (WGS) entry which is preliminary data.</text>
</comment>
<dbReference type="EMBL" id="BMAW01086126">
    <property type="protein sequence ID" value="GFU46161.1"/>
    <property type="molecule type" value="Genomic_DNA"/>
</dbReference>
<dbReference type="AlphaFoldDB" id="A0A8X6USS2"/>
<feature type="region of interest" description="Disordered" evidence="1">
    <location>
        <begin position="1"/>
        <end position="40"/>
    </location>
</feature>
<name>A0A8X6USS2_NEPPI</name>
<evidence type="ECO:0000256" key="1">
    <source>
        <dbReference type="SAM" id="MobiDB-lite"/>
    </source>
</evidence>
<keyword evidence="3" id="KW-1185">Reference proteome</keyword>
<sequence length="89" mass="10581">MTEIEDIFYQSDSNSFNESSNLECDEEFNNNPFSDKGEYQNKNDEEYIKLESDNDSEIIPRHTRCLSSSDSESSHEKLDEWIWKKRKCT</sequence>
<protein>
    <submittedName>
        <fullName evidence="2">Uncharacterized protein</fullName>
    </submittedName>
</protein>
<proteinExistence type="predicted"/>
<gene>
    <name evidence="2" type="primary">WH47_06005</name>
    <name evidence="2" type="ORF">NPIL_221971</name>
</gene>
<organism evidence="2 3">
    <name type="scientific">Nephila pilipes</name>
    <name type="common">Giant wood spider</name>
    <name type="synonym">Nephila maculata</name>
    <dbReference type="NCBI Taxonomy" id="299642"/>
    <lineage>
        <taxon>Eukaryota</taxon>
        <taxon>Metazoa</taxon>
        <taxon>Ecdysozoa</taxon>
        <taxon>Arthropoda</taxon>
        <taxon>Chelicerata</taxon>
        <taxon>Arachnida</taxon>
        <taxon>Araneae</taxon>
        <taxon>Araneomorphae</taxon>
        <taxon>Entelegynae</taxon>
        <taxon>Araneoidea</taxon>
        <taxon>Nephilidae</taxon>
        <taxon>Nephila</taxon>
    </lineage>
</organism>
<dbReference type="Proteomes" id="UP000887013">
    <property type="component" value="Unassembled WGS sequence"/>
</dbReference>
<reference evidence="2" key="1">
    <citation type="submission" date="2020-08" db="EMBL/GenBank/DDBJ databases">
        <title>Multicomponent nature underlies the extraordinary mechanical properties of spider dragline silk.</title>
        <authorList>
            <person name="Kono N."/>
            <person name="Nakamura H."/>
            <person name="Mori M."/>
            <person name="Yoshida Y."/>
            <person name="Ohtoshi R."/>
            <person name="Malay A.D."/>
            <person name="Moran D.A.P."/>
            <person name="Tomita M."/>
            <person name="Numata K."/>
            <person name="Arakawa K."/>
        </authorList>
    </citation>
    <scope>NUCLEOTIDE SEQUENCE</scope>
</reference>
<feature type="compositionally biased region" description="Polar residues" evidence="1">
    <location>
        <begin position="10"/>
        <end position="22"/>
    </location>
</feature>
<evidence type="ECO:0000313" key="2">
    <source>
        <dbReference type="EMBL" id="GFU46161.1"/>
    </source>
</evidence>
<evidence type="ECO:0000313" key="3">
    <source>
        <dbReference type="Proteomes" id="UP000887013"/>
    </source>
</evidence>
<accession>A0A8X6USS2</accession>